<keyword evidence="3" id="KW-1185">Reference proteome</keyword>
<comment type="caution">
    <text evidence="2">The sequence shown here is derived from an EMBL/GenBank/DDBJ whole genome shotgun (WGS) entry which is preliminary data.</text>
</comment>
<dbReference type="RefSeq" id="WP_189037898.1">
    <property type="nucleotide sequence ID" value="NZ_BMMP01000010.1"/>
</dbReference>
<sequence>MSKPRQYGARPSTVRPWYTLAALGVLESDLTSTRRNPAPPARDRAHRNPGGRPAGGDQP</sequence>
<protein>
    <submittedName>
        <fullName evidence="2">Uncharacterized protein</fullName>
    </submittedName>
</protein>
<evidence type="ECO:0000313" key="2">
    <source>
        <dbReference type="EMBL" id="GGO51254.1"/>
    </source>
</evidence>
<accession>A0ABQ2MGA2</accession>
<dbReference type="EMBL" id="BMMP01000010">
    <property type="protein sequence ID" value="GGO51254.1"/>
    <property type="molecule type" value="Genomic_DNA"/>
</dbReference>
<proteinExistence type="predicted"/>
<name>A0ABQ2MGA2_9ACTN</name>
<feature type="region of interest" description="Disordered" evidence="1">
    <location>
        <begin position="27"/>
        <end position="59"/>
    </location>
</feature>
<evidence type="ECO:0000256" key="1">
    <source>
        <dbReference type="SAM" id="MobiDB-lite"/>
    </source>
</evidence>
<reference evidence="3" key="1">
    <citation type="journal article" date="2019" name="Int. J. Syst. Evol. Microbiol.">
        <title>The Global Catalogue of Microorganisms (GCM) 10K type strain sequencing project: providing services to taxonomists for standard genome sequencing and annotation.</title>
        <authorList>
            <consortium name="The Broad Institute Genomics Platform"/>
            <consortium name="The Broad Institute Genome Sequencing Center for Infectious Disease"/>
            <person name="Wu L."/>
            <person name="Ma J."/>
        </authorList>
    </citation>
    <scope>NUCLEOTIDE SEQUENCE [LARGE SCALE GENOMIC DNA]</scope>
    <source>
        <strain evidence="3">CGMCC 4.7178</strain>
    </source>
</reference>
<gene>
    <name evidence="2" type="ORF">GCM10012287_32850</name>
</gene>
<dbReference type="Proteomes" id="UP000631535">
    <property type="component" value="Unassembled WGS sequence"/>
</dbReference>
<evidence type="ECO:0000313" key="3">
    <source>
        <dbReference type="Proteomes" id="UP000631535"/>
    </source>
</evidence>
<organism evidence="2 3">
    <name type="scientific">Streptomyces daqingensis</name>
    <dbReference type="NCBI Taxonomy" id="1472640"/>
    <lineage>
        <taxon>Bacteria</taxon>
        <taxon>Bacillati</taxon>
        <taxon>Actinomycetota</taxon>
        <taxon>Actinomycetes</taxon>
        <taxon>Kitasatosporales</taxon>
        <taxon>Streptomycetaceae</taxon>
        <taxon>Streptomyces</taxon>
    </lineage>
</organism>